<keyword evidence="6" id="KW-0677">Repeat</keyword>
<comment type="similarity">
    <text evidence="3">Belongs to the ubiquitin family.</text>
</comment>
<evidence type="ECO:0000256" key="7">
    <source>
        <dbReference type="ARBA" id="ARBA00022843"/>
    </source>
</evidence>
<evidence type="ECO:0000259" key="10">
    <source>
        <dbReference type="PROSITE" id="PS50053"/>
    </source>
</evidence>
<evidence type="ECO:0000256" key="4">
    <source>
        <dbReference type="ARBA" id="ARBA00022490"/>
    </source>
</evidence>
<dbReference type="SUPFAM" id="SSF54236">
    <property type="entry name" value="Ubiquitin-like"/>
    <property type="match status" value="3"/>
</dbReference>
<name>A0A8J5MU80_HOMAM</name>
<keyword evidence="12" id="KW-1185">Reference proteome</keyword>
<dbReference type="InterPro" id="IPR029071">
    <property type="entry name" value="Ubiquitin-like_domsf"/>
</dbReference>
<dbReference type="FunFam" id="3.10.20.90:FF:000160">
    <property type="entry name" value="Polyubiquitin-C"/>
    <property type="match status" value="2"/>
</dbReference>
<evidence type="ECO:0000313" key="12">
    <source>
        <dbReference type="Proteomes" id="UP000747542"/>
    </source>
</evidence>
<evidence type="ECO:0000256" key="9">
    <source>
        <dbReference type="SAM" id="MobiDB-lite"/>
    </source>
</evidence>
<feature type="region of interest" description="Disordered" evidence="9">
    <location>
        <begin position="353"/>
        <end position="399"/>
    </location>
</feature>
<feature type="compositionally biased region" description="Low complexity" evidence="9">
    <location>
        <begin position="378"/>
        <end position="399"/>
    </location>
</feature>
<feature type="domain" description="Ubiquitin-like" evidence="10">
    <location>
        <begin position="146"/>
        <end position="190"/>
    </location>
</feature>
<proteinExistence type="inferred from homology"/>
<dbReference type="Proteomes" id="UP000747542">
    <property type="component" value="Unassembled WGS sequence"/>
</dbReference>
<feature type="compositionally biased region" description="Low complexity" evidence="9">
    <location>
        <begin position="359"/>
        <end position="371"/>
    </location>
</feature>
<feature type="domain" description="Ubiquitin-like" evidence="10">
    <location>
        <begin position="74"/>
        <end position="142"/>
    </location>
</feature>
<dbReference type="GO" id="GO:0005634">
    <property type="term" value="C:nucleus"/>
    <property type="evidence" value="ECO:0007669"/>
    <property type="project" value="UniProtKB-SubCell"/>
</dbReference>
<dbReference type="PRINTS" id="PR00348">
    <property type="entry name" value="UBIQUITIN"/>
</dbReference>
<accession>A0A8J5MU80</accession>
<evidence type="ECO:0000256" key="8">
    <source>
        <dbReference type="ARBA" id="ARBA00023242"/>
    </source>
</evidence>
<evidence type="ECO:0000256" key="2">
    <source>
        <dbReference type="ARBA" id="ARBA00004496"/>
    </source>
</evidence>
<dbReference type="InterPro" id="IPR019956">
    <property type="entry name" value="Ubiquitin_dom"/>
</dbReference>
<dbReference type="EMBL" id="JAHLQT010024959">
    <property type="protein sequence ID" value="KAG7164570.1"/>
    <property type="molecule type" value="Genomic_DNA"/>
</dbReference>
<keyword evidence="8" id="KW-0539">Nucleus</keyword>
<keyword evidence="4" id="KW-0963">Cytoplasm</keyword>
<dbReference type="Gene3D" id="3.10.20.90">
    <property type="entry name" value="Phosphatidylinositol 3-kinase Catalytic Subunit, Chain A, domain 1"/>
    <property type="match status" value="3"/>
</dbReference>
<dbReference type="SMART" id="SM00213">
    <property type="entry name" value="UBQ"/>
    <property type="match status" value="3"/>
</dbReference>
<keyword evidence="7" id="KW-0832">Ubl conjugation</keyword>
<evidence type="ECO:0000256" key="6">
    <source>
        <dbReference type="ARBA" id="ARBA00022737"/>
    </source>
</evidence>
<dbReference type="GO" id="GO:0005737">
    <property type="term" value="C:cytoplasm"/>
    <property type="evidence" value="ECO:0007669"/>
    <property type="project" value="UniProtKB-SubCell"/>
</dbReference>
<keyword evidence="5" id="KW-1017">Isopeptide bond</keyword>
<gene>
    <name evidence="11" type="primary">UBB-L1</name>
    <name evidence="11" type="ORF">Hamer_G004949</name>
</gene>
<feature type="domain" description="Ubiquitin-like" evidence="10">
    <location>
        <begin position="1"/>
        <end position="70"/>
    </location>
</feature>
<evidence type="ECO:0000256" key="3">
    <source>
        <dbReference type="ARBA" id="ARBA00008430"/>
    </source>
</evidence>
<sequence>MQIFVKTLTGKTITLEVEPSDTIENVKAKIQDKLDIPPDQQRLIFAGKRLENCRILSDYNIQKESTLRLIRGGMQIFVKTLTGKTITLEVEPSDTIENVKAKIQDKEGIPPDQRLIFAGKQLEEDCRTLSDYNIQKESTLQLRGGMQIYVKTLTGKTITLEVKPSDTIENVKAKIQDKEGIPPDQQILILRSSMESTRSKTEVWLIGQHITEITGAQLPSRGDVLRLFFHGHNEHKQTVNDSASEVAASVISFWNKARIPTITEKSIGRKVVDLFLMWKGLKKNCTRTTDTQRKKEETFCDELEDLFDVAHPKAMQLLTIKEDRAFLAAQREKGRRGVMAGVDKKIACSIKRREESKSKQSLQQNQASSALEYDELGSSSETESQSSSSSSTSSLAISPVVSSSNRKRATLKVITPELSSTLDRTGISHRSALRIIGGNIKSV</sequence>
<evidence type="ECO:0000256" key="5">
    <source>
        <dbReference type="ARBA" id="ARBA00022499"/>
    </source>
</evidence>
<reference evidence="11" key="1">
    <citation type="journal article" date="2021" name="Sci. Adv.">
        <title>The American lobster genome reveals insights on longevity, neural, and immune adaptations.</title>
        <authorList>
            <person name="Polinski J.M."/>
            <person name="Zimin A.V."/>
            <person name="Clark K.F."/>
            <person name="Kohn A.B."/>
            <person name="Sadowski N."/>
            <person name="Timp W."/>
            <person name="Ptitsyn A."/>
            <person name="Khanna P."/>
            <person name="Romanova D.Y."/>
            <person name="Williams P."/>
            <person name="Greenwood S.J."/>
            <person name="Moroz L.L."/>
            <person name="Walt D.R."/>
            <person name="Bodnar A.G."/>
        </authorList>
    </citation>
    <scope>NUCLEOTIDE SEQUENCE</scope>
    <source>
        <strain evidence="11">GMGI-L3</strain>
    </source>
</reference>
<comment type="subcellular location">
    <subcellularLocation>
        <location evidence="2">Cytoplasm</location>
    </subcellularLocation>
    <subcellularLocation>
        <location evidence="1">Nucleus</location>
    </subcellularLocation>
</comment>
<organism evidence="11 12">
    <name type="scientific">Homarus americanus</name>
    <name type="common">American lobster</name>
    <dbReference type="NCBI Taxonomy" id="6706"/>
    <lineage>
        <taxon>Eukaryota</taxon>
        <taxon>Metazoa</taxon>
        <taxon>Ecdysozoa</taxon>
        <taxon>Arthropoda</taxon>
        <taxon>Crustacea</taxon>
        <taxon>Multicrustacea</taxon>
        <taxon>Malacostraca</taxon>
        <taxon>Eumalacostraca</taxon>
        <taxon>Eucarida</taxon>
        <taxon>Decapoda</taxon>
        <taxon>Pleocyemata</taxon>
        <taxon>Astacidea</taxon>
        <taxon>Nephropoidea</taxon>
        <taxon>Nephropidae</taxon>
        <taxon>Homarus</taxon>
    </lineage>
</organism>
<evidence type="ECO:0000256" key="1">
    <source>
        <dbReference type="ARBA" id="ARBA00004123"/>
    </source>
</evidence>
<dbReference type="Pfam" id="PF00240">
    <property type="entry name" value="ubiquitin"/>
    <property type="match status" value="3"/>
</dbReference>
<dbReference type="InterPro" id="IPR050158">
    <property type="entry name" value="Ubiquitin_ubiquitin-like"/>
</dbReference>
<evidence type="ECO:0000313" key="11">
    <source>
        <dbReference type="EMBL" id="KAG7164570.1"/>
    </source>
</evidence>
<dbReference type="FunFam" id="3.10.20.90:FF:000469">
    <property type="entry name" value="Polyubiquitin-C"/>
    <property type="match status" value="1"/>
</dbReference>
<dbReference type="PANTHER" id="PTHR10666">
    <property type="entry name" value="UBIQUITIN"/>
    <property type="match status" value="1"/>
</dbReference>
<dbReference type="PROSITE" id="PS50053">
    <property type="entry name" value="UBIQUITIN_2"/>
    <property type="match status" value="3"/>
</dbReference>
<dbReference type="InterPro" id="IPR000626">
    <property type="entry name" value="Ubiquitin-like_dom"/>
</dbReference>
<dbReference type="AlphaFoldDB" id="A0A8J5MU80"/>
<comment type="caution">
    <text evidence="11">The sequence shown here is derived from an EMBL/GenBank/DDBJ whole genome shotgun (WGS) entry which is preliminary data.</text>
</comment>
<protein>
    <submittedName>
        <fullName evidence="11">Polyubiquitin-B-like 1</fullName>
    </submittedName>
</protein>